<dbReference type="Pfam" id="PF00483">
    <property type="entry name" value="NTP_transferase"/>
    <property type="match status" value="1"/>
</dbReference>
<sequence length="312" mass="33203">MPSSTNSRPARKAVIPVAGMGTRFLPATKAVPKELLPVVDRPALQYIVEESARAGLGEVLMVTGRGKAAIEDFFDRTPELEAALEKKGDQARIDAVAESTDVAQVHFVRQGEAKGLGHAVLQAASFVGDEPFAVLLGDDLIDARDLLLEQMLAVQAEHGGCVIALLDVGADNIDKYGCVAIDDAPQTDAGEGDQVVRITGMVEKPPRDEAPSSLAIIGRYVLAPEIFDAIRATPPGRGGEIQLTDALLKLVEDGVPVHGVVFSGRRYDTGDKLDYLKAVIRLAVERDDLGPALRPWLRDFVGDLAPEGASQA</sequence>
<keyword evidence="3" id="KW-0808">Transferase</keyword>
<comment type="catalytic activity">
    <reaction evidence="5">
        <text>alpha-D-glucose 1-phosphate + UTP + H(+) = UDP-alpha-D-glucose + diphosphate</text>
        <dbReference type="Rhea" id="RHEA:19889"/>
        <dbReference type="ChEBI" id="CHEBI:15378"/>
        <dbReference type="ChEBI" id="CHEBI:33019"/>
        <dbReference type="ChEBI" id="CHEBI:46398"/>
        <dbReference type="ChEBI" id="CHEBI:58601"/>
        <dbReference type="ChEBI" id="CHEBI:58885"/>
        <dbReference type="EC" id="2.7.7.9"/>
    </reaction>
</comment>
<dbReference type="PANTHER" id="PTHR43197">
    <property type="entry name" value="UTP--GLUCOSE-1-PHOSPHATE URIDYLYLTRANSFERASE"/>
    <property type="match status" value="1"/>
</dbReference>
<protein>
    <recommendedName>
        <fullName evidence="2">UTP--glucose-1-phosphate uridylyltransferase</fullName>
        <ecNumber evidence="2">2.7.7.9</ecNumber>
    </recommendedName>
</protein>
<evidence type="ECO:0000313" key="8">
    <source>
        <dbReference type="Proteomes" id="UP000199088"/>
    </source>
</evidence>
<dbReference type="EMBL" id="FNIR01000005">
    <property type="protein sequence ID" value="SDO39130.1"/>
    <property type="molecule type" value="Genomic_DNA"/>
</dbReference>
<name>A0A1H0J6K1_9ACTN</name>
<dbReference type="InterPro" id="IPR029044">
    <property type="entry name" value="Nucleotide-diphossugar_trans"/>
</dbReference>
<dbReference type="AlphaFoldDB" id="A0A1H0J6K1"/>
<keyword evidence="8" id="KW-1185">Reference proteome</keyword>
<dbReference type="PANTHER" id="PTHR43197:SF1">
    <property type="entry name" value="UTP--GLUCOSE-1-PHOSPHATE URIDYLYLTRANSFERASE"/>
    <property type="match status" value="1"/>
</dbReference>
<evidence type="ECO:0000256" key="5">
    <source>
        <dbReference type="ARBA" id="ARBA00048128"/>
    </source>
</evidence>
<dbReference type="CDD" id="cd02541">
    <property type="entry name" value="UGPase_prokaryotic"/>
    <property type="match status" value="1"/>
</dbReference>
<organism evidence="7 8">
    <name type="scientific">Klenkia soli</name>
    <dbReference type="NCBI Taxonomy" id="1052260"/>
    <lineage>
        <taxon>Bacteria</taxon>
        <taxon>Bacillati</taxon>
        <taxon>Actinomycetota</taxon>
        <taxon>Actinomycetes</taxon>
        <taxon>Geodermatophilales</taxon>
        <taxon>Geodermatophilaceae</taxon>
        <taxon>Klenkia</taxon>
    </lineage>
</organism>
<dbReference type="GO" id="GO:0006011">
    <property type="term" value="P:UDP-alpha-D-glucose metabolic process"/>
    <property type="evidence" value="ECO:0007669"/>
    <property type="project" value="InterPro"/>
</dbReference>
<evidence type="ECO:0000256" key="3">
    <source>
        <dbReference type="ARBA" id="ARBA00022679"/>
    </source>
</evidence>
<dbReference type="EC" id="2.7.7.9" evidence="2"/>
<dbReference type="Gene3D" id="3.90.550.10">
    <property type="entry name" value="Spore Coat Polysaccharide Biosynthesis Protein SpsA, Chain A"/>
    <property type="match status" value="1"/>
</dbReference>
<dbReference type="GO" id="GO:0003983">
    <property type="term" value="F:UTP:glucose-1-phosphate uridylyltransferase activity"/>
    <property type="evidence" value="ECO:0007669"/>
    <property type="project" value="UniProtKB-EC"/>
</dbReference>
<dbReference type="SUPFAM" id="SSF53448">
    <property type="entry name" value="Nucleotide-diphospho-sugar transferases"/>
    <property type="match status" value="1"/>
</dbReference>
<dbReference type="OrthoDB" id="9803306at2"/>
<gene>
    <name evidence="7" type="ORF">SAMN05660199_01877</name>
</gene>
<dbReference type="RefSeq" id="WP_091243722.1">
    <property type="nucleotide sequence ID" value="NZ_FNIR01000005.1"/>
</dbReference>
<feature type="domain" description="Nucleotidyl transferase" evidence="6">
    <location>
        <begin position="12"/>
        <end position="279"/>
    </location>
</feature>
<dbReference type="InterPro" id="IPR005835">
    <property type="entry name" value="NTP_transferase_dom"/>
</dbReference>
<dbReference type="InterPro" id="IPR005771">
    <property type="entry name" value="GalU_uridylyltTrfase_bac/arc"/>
</dbReference>
<reference evidence="8" key="1">
    <citation type="submission" date="2016-10" db="EMBL/GenBank/DDBJ databases">
        <authorList>
            <person name="Varghese N."/>
            <person name="Submissions S."/>
        </authorList>
    </citation>
    <scope>NUCLEOTIDE SEQUENCE [LARGE SCALE GENOMIC DNA]</scope>
    <source>
        <strain evidence="8">DSM 45843</strain>
    </source>
</reference>
<evidence type="ECO:0000313" key="7">
    <source>
        <dbReference type="EMBL" id="SDO39130.1"/>
    </source>
</evidence>
<comment type="similarity">
    <text evidence="1">Belongs to the UDPGP type 2 family.</text>
</comment>
<keyword evidence="4" id="KW-0548">Nucleotidyltransferase</keyword>
<evidence type="ECO:0000256" key="4">
    <source>
        <dbReference type="ARBA" id="ARBA00022695"/>
    </source>
</evidence>
<evidence type="ECO:0000256" key="2">
    <source>
        <dbReference type="ARBA" id="ARBA00012415"/>
    </source>
</evidence>
<evidence type="ECO:0000259" key="6">
    <source>
        <dbReference type="Pfam" id="PF00483"/>
    </source>
</evidence>
<proteinExistence type="inferred from homology"/>
<accession>A0A1H0J6K1</accession>
<dbReference type="Proteomes" id="UP000199088">
    <property type="component" value="Unassembled WGS sequence"/>
</dbReference>
<evidence type="ECO:0000256" key="1">
    <source>
        <dbReference type="ARBA" id="ARBA00006890"/>
    </source>
</evidence>
<dbReference type="STRING" id="1052260.SAMN05660199_01877"/>